<dbReference type="InterPro" id="IPR045609">
    <property type="entry name" value="DUF6451"/>
</dbReference>
<dbReference type="EMBL" id="JAHIBW010000024">
    <property type="protein sequence ID" value="KAG7298484.1"/>
    <property type="molecule type" value="Genomic_DNA"/>
</dbReference>
<reference evidence="2 3" key="1">
    <citation type="submission" date="2021-06" db="EMBL/GenBank/DDBJ databases">
        <title>A haploid diamondback moth (Plutella xylostella L.) genome assembly resolves 31 chromosomes and identifies a diamide resistance mutation.</title>
        <authorList>
            <person name="Ward C.M."/>
            <person name="Perry K.D."/>
            <person name="Baker G."/>
            <person name="Powis K."/>
            <person name="Heckel D.G."/>
            <person name="Baxter S.W."/>
        </authorList>
    </citation>
    <scope>NUCLEOTIDE SEQUENCE [LARGE SCALE GENOMIC DNA]</scope>
    <source>
        <strain evidence="2 3">LV</strain>
        <tissue evidence="2">Single pupa</tissue>
    </source>
</reference>
<proteinExistence type="predicted"/>
<protein>
    <recommendedName>
        <fullName evidence="1">DUF6451 domain-containing protein</fullName>
    </recommendedName>
</protein>
<dbReference type="Proteomes" id="UP000823941">
    <property type="component" value="Chromosome 24"/>
</dbReference>
<gene>
    <name evidence="2" type="ORF">JYU34_018114</name>
</gene>
<comment type="caution">
    <text evidence="2">The sequence shown here is derived from an EMBL/GenBank/DDBJ whole genome shotgun (WGS) entry which is preliminary data.</text>
</comment>
<evidence type="ECO:0000259" key="1">
    <source>
        <dbReference type="Pfam" id="PF20049"/>
    </source>
</evidence>
<dbReference type="PANTHER" id="PTHR47027">
    <property type="entry name" value="REVERSE TRANSCRIPTASE DOMAIN-CONTAINING PROTEIN"/>
    <property type="match status" value="1"/>
</dbReference>
<organism evidence="2 3">
    <name type="scientific">Plutella xylostella</name>
    <name type="common">Diamondback moth</name>
    <name type="synonym">Plutella maculipennis</name>
    <dbReference type="NCBI Taxonomy" id="51655"/>
    <lineage>
        <taxon>Eukaryota</taxon>
        <taxon>Metazoa</taxon>
        <taxon>Ecdysozoa</taxon>
        <taxon>Arthropoda</taxon>
        <taxon>Hexapoda</taxon>
        <taxon>Insecta</taxon>
        <taxon>Pterygota</taxon>
        <taxon>Neoptera</taxon>
        <taxon>Endopterygota</taxon>
        <taxon>Lepidoptera</taxon>
        <taxon>Glossata</taxon>
        <taxon>Ditrysia</taxon>
        <taxon>Yponomeutoidea</taxon>
        <taxon>Plutellidae</taxon>
        <taxon>Plutella</taxon>
    </lineage>
</organism>
<feature type="domain" description="DUF6451" evidence="1">
    <location>
        <begin position="48"/>
        <end position="80"/>
    </location>
</feature>
<dbReference type="PANTHER" id="PTHR47027:SF25">
    <property type="entry name" value="REVERSE TRANSCRIPTASE DOMAIN-CONTAINING PROTEIN"/>
    <property type="match status" value="1"/>
</dbReference>
<sequence>MTADRTPFKINGQSIEDVDTFTYLGSKITPNGGTDEDIGNRINKARGAFAMLSPVWRSSAFRLQTKIRLFNACVKTVLLYGCETWKKTVQTTNKLQVFVNRCLRITQYPRDPLV</sequence>
<name>A0ABQ7PZS5_PLUXY</name>
<dbReference type="Pfam" id="PF20049">
    <property type="entry name" value="DUF6451"/>
    <property type="match status" value="1"/>
</dbReference>
<evidence type="ECO:0000313" key="3">
    <source>
        <dbReference type="Proteomes" id="UP000823941"/>
    </source>
</evidence>
<evidence type="ECO:0000313" key="2">
    <source>
        <dbReference type="EMBL" id="KAG7298484.1"/>
    </source>
</evidence>
<accession>A0ABQ7PZS5</accession>
<keyword evidence="3" id="KW-1185">Reference proteome</keyword>